<proteinExistence type="predicted"/>
<keyword evidence="1" id="KW-1133">Transmembrane helix</keyword>
<protein>
    <submittedName>
        <fullName evidence="2">Uncharacterized protein</fullName>
    </submittedName>
</protein>
<keyword evidence="1" id="KW-0812">Transmembrane</keyword>
<keyword evidence="1" id="KW-0472">Membrane</keyword>
<organism evidence="2">
    <name type="scientific">Opuntia streptacantha</name>
    <name type="common">Prickly pear cactus</name>
    <name type="synonym">Opuntia cardona</name>
    <dbReference type="NCBI Taxonomy" id="393608"/>
    <lineage>
        <taxon>Eukaryota</taxon>
        <taxon>Viridiplantae</taxon>
        <taxon>Streptophyta</taxon>
        <taxon>Embryophyta</taxon>
        <taxon>Tracheophyta</taxon>
        <taxon>Spermatophyta</taxon>
        <taxon>Magnoliopsida</taxon>
        <taxon>eudicotyledons</taxon>
        <taxon>Gunneridae</taxon>
        <taxon>Pentapetalae</taxon>
        <taxon>Caryophyllales</taxon>
        <taxon>Cactineae</taxon>
        <taxon>Cactaceae</taxon>
        <taxon>Opuntioideae</taxon>
        <taxon>Opuntia</taxon>
    </lineage>
</organism>
<feature type="transmembrane region" description="Helical" evidence="1">
    <location>
        <begin position="9"/>
        <end position="28"/>
    </location>
</feature>
<feature type="transmembrane region" description="Helical" evidence="1">
    <location>
        <begin position="48"/>
        <end position="69"/>
    </location>
</feature>
<reference evidence="2" key="2">
    <citation type="submission" date="2020-07" db="EMBL/GenBank/DDBJ databases">
        <authorList>
            <person name="Vera ALvarez R."/>
            <person name="Arias-Moreno D.M."/>
            <person name="Jimenez-Jacinto V."/>
            <person name="Jimenez-Bremont J.F."/>
            <person name="Swaminathan K."/>
            <person name="Moose S.P."/>
            <person name="Guerrero-Gonzalez M.L."/>
            <person name="Marino-Ramirez L."/>
            <person name="Landsman D."/>
            <person name="Rodriguez-Kessler M."/>
            <person name="Delgado-Sanchez P."/>
        </authorList>
    </citation>
    <scope>NUCLEOTIDE SEQUENCE</scope>
    <source>
        <tissue evidence="2">Cladode</tissue>
    </source>
</reference>
<sequence length="396" mass="46910">MIRMNVHPFWLWFVAPWMQLMYAVFWVPPSRDCLLFCSLTSLPRWLGITQFAAPLLLGRFCVGKLFYVCNFYVDANDGNNVNHQSVLVYVQFIMNGWFMDQLLKWLFSHSLTPHLFALPFVCWVIILLLSQVAANGMWFFFLWTFTKYALLFGFWLWWQVPFEVNHSIQHPAWRLSFLSFLDQHVNMLSLHPWMPDQPLIGGRTTLWLYSPYETALLVADLFVSNFVLHWTFSYWLLSLTLACKHAHDFVGLPTGWCWQLVLVPSLRDEGKEKCPIVNEDIFSETTSSLPIFLWIFFGWCFWEFVQLILNIVPLRNELQFYPQAAAAYFANPPAFLFVIVTDHYITWICCTQDWFSWDIPVIFEKNLCTKDLAAQVPKPRFIFRRPDECLLLFFNY</sequence>
<dbReference type="AlphaFoldDB" id="A0A7C9CRA2"/>
<reference evidence="2" key="1">
    <citation type="journal article" date="2013" name="J. Plant Res.">
        <title>Effect of fungi and light on seed germination of three Opuntia species from semiarid lands of central Mexico.</title>
        <authorList>
            <person name="Delgado-Sanchez P."/>
            <person name="Jimenez-Bremont J.F."/>
            <person name="Guerrero-Gonzalez Mde L."/>
            <person name="Flores J."/>
        </authorList>
    </citation>
    <scope>NUCLEOTIDE SEQUENCE</scope>
    <source>
        <tissue evidence="2">Cladode</tissue>
    </source>
</reference>
<feature type="transmembrane region" description="Helical" evidence="1">
    <location>
        <begin position="215"/>
        <end position="237"/>
    </location>
</feature>
<accession>A0A7C9CRA2</accession>
<evidence type="ECO:0000313" key="2">
    <source>
        <dbReference type="EMBL" id="MBA4621744.1"/>
    </source>
</evidence>
<name>A0A7C9CRA2_OPUST</name>
<feature type="transmembrane region" description="Helical" evidence="1">
    <location>
        <begin position="137"/>
        <end position="158"/>
    </location>
</feature>
<feature type="transmembrane region" description="Helical" evidence="1">
    <location>
        <begin position="291"/>
        <end position="312"/>
    </location>
</feature>
<feature type="transmembrane region" description="Helical" evidence="1">
    <location>
        <begin position="81"/>
        <end position="99"/>
    </location>
</feature>
<feature type="transmembrane region" description="Helical" evidence="1">
    <location>
        <begin position="111"/>
        <end position="130"/>
    </location>
</feature>
<dbReference type="EMBL" id="GISG01035098">
    <property type="protein sequence ID" value="MBA4621744.1"/>
    <property type="molecule type" value="Transcribed_RNA"/>
</dbReference>
<evidence type="ECO:0000256" key="1">
    <source>
        <dbReference type="SAM" id="Phobius"/>
    </source>
</evidence>